<evidence type="ECO:0000313" key="3">
    <source>
        <dbReference type="Proteomes" id="UP000324222"/>
    </source>
</evidence>
<evidence type="ECO:0000256" key="1">
    <source>
        <dbReference type="SAM" id="MobiDB-lite"/>
    </source>
</evidence>
<evidence type="ECO:0000313" key="2">
    <source>
        <dbReference type="EMBL" id="MPC69327.1"/>
    </source>
</evidence>
<gene>
    <name evidence="2" type="ORF">E2C01_063549</name>
</gene>
<dbReference type="EMBL" id="VSRR010029224">
    <property type="protein sequence ID" value="MPC69327.1"/>
    <property type="molecule type" value="Genomic_DNA"/>
</dbReference>
<feature type="compositionally biased region" description="Basic and acidic residues" evidence="1">
    <location>
        <begin position="70"/>
        <end position="86"/>
    </location>
</feature>
<feature type="region of interest" description="Disordered" evidence="1">
    <location>
        <begin position="57"/>
        <end position="86"/>
    </location>
</feature>
<sequence length="86" mass="10080">MQRARRPAAAEHRAGGEIQFIECVRAVQHPPQRDIELLITLKSTVRRRWWICYQSATRRHDTSSQAGTARGEEQRKEEEEEEEKHG</sequence>
<proteinExistence type="predicted"/>
<name>A0A5B7HJ97_PORTR</name>
<accession>A0A5B7HJ97</accession>
<comment type="caution">
    <text evidence="2">The sequence shown here is derived from an EMBL/GenBank/DDBJ whole genome shotgun (WGS) entry which is preliminary data.</text>
</comment>
<dbReference type="AlphaFoldDB" id="A0A5B7HJ97"/>
<reference evidence="2 3" key="1">
    <citation type="submission" date="2019-05" db="EMBL/GenBank/DDBJ databases">
        <title>Another draft genome of Portunus trituberculatus and its Hox gene families provides insights of decapod evolution.</title>
        <authorList>
            <person name="Jeong J.-H."/>
            <person name="Song I."/>
            <person name="Kim S."/>
            <person name="Choi T."/>
            <person name="Kim D."/>
            <person name="Ryu S."/>
            <person name="Kim W."/>
        </authorList>
    </citation>
    <scope>NUCLEOTIDE SEQUENCE [LARGE SCALE GENOMIC DNA]</scope>
    <source>
        <tissue evidence="2">Muscle</tissue>
    </source>
</reference>
<organism evidence="2 3">
    <name type="scientific">Portunus trituberculatus</name>
    <name type="common">Swimming crab</name>
    <name type="synonym">Neptunus trituberculatus</name>
    <dbReference type="NCBI Taxonomy" id="210409"/>
    <lineage>
        <taxon>Eukaryota</taxon>
        <taxon>Metazoa</taxon>
        <taxon>Ecdysozoa</taxon>
        <taxon>Arthropoda</taxon>
        <taxon>Crustacea</taxon>
        <taxon>Multicrustacea</taxon>
        <taxon>Malacostraca</taxon>
        <taxon>Eumalacostraca</taxon>
        <taxon>Eucarida</taxon>
        <taxon>Decapoda</taxon>
        <taxon>Pleocyemata</taxon>
        <taxon>Brachyura</taxon>
        <taxon>Eubrachyura</taxon>
        <taxon>Portunoidea</taxon>
        <taxon>Portunidae</taxon>
        <taxon>Portuninae</taxon>
        <taxon>Portunus</taxon>
    </lineage>
</organism>
<protein>
    <submittedName>
        <fullName evidence="2">Uncharacterized protein</fullName>
    </submittedName>
</protein>
<keyword evidence="3" id="KW-1185">Reference proteome</keyword>
<dbReference type="Proteomes" id="UP000324222">
    <property type="component" value="Unassembled WGS sequence"/>
</dbReference>